<accession>A0A7W7MPQ5</accession>
<keyword evidence="3" id="KW-0813">Transport</keyword>
<evidence type="ECO:0000256" key="4">
    <source>
        <dbReference type="ARBA" id="ARBA00022741"/>
    </source>
</evidence>
<name>A0A7W7MPQ5_9ACTN</name>
<dbReference type="PANTHER" id="PTHR42711">
    <property type="entry name" value="ABC TRANSPORTER ATP-BINDING PROTEIN"/>
    <property type="match status" value="1"/>
</dbReference>
<dbReference type="InterPro" id="IPR003439">
    <property type="entry name" value="ABC_transporter-like_ATP-bd"/>
</dbReference>
<dbReference type="InterPro" id="IPR027417">
    <property type="entry name" value="P-loop_NTPase"/>
</dbReference>
<dbReference type="InterPro" id="IPR050763">
    <property type="entry name" value="ABC_transporter_ATP-binding"/>
</dbReference>
<feature type="domain" description="ABC transporter" evidence="7">
    <location>
        <begin position="7"/>
        <end position="235"/>
    </location>
</feature>
<dbReference type="CDD" id="cd03230">
    <property type="entry name" value="ABC_DR_subfamily_A"/>
    <property type="match status" value="1"/>
</dbReference>
<dbReference type="GO" id="GO:0016887">
    <property type="term" value="F:ATP hydrolysis activity"/>
    <property type="evidence" value="ECO:0007669"/>
    <property type="project" value="InterPro"/>
</dbReference>
<dbReference type="RefSeq" id="WP_184992412.1">
    <property type="nucleotide sequence ID" value="NZ_BOMK01000001.1"/>
</dbReference>
<dbReference type="Pfam" id="PF00005">
    <property type="entry name" value="ABC_tran"/>
    <property type="match status" value="1"/>
</dbReference>
<comment type="subcellular location">
    <subcellularLocation>
        <location evidence="1">Cell membrane</location>
        <topology evidence="1">Peripheral membrane protein</topology>
    </subcellularLocation>
</comment>
<dbReference type="GO" id="GO:0046677">
    <property type="term" value="P:response to antibiotic"/>
    <property type="evidence" value="ECO:0007669"/>
    <property type="project" value="UniProtKB-KW"/>
</dbReference>
<dbReference type="GO" id="GO:0005524">
    <property type="term" value="F:ATP binding"/>
    <property type="evidence" value="ECO:0007669"/>
    <property type="project" value="UniProtKB-KW"/>
</dbReference>
<evidence type="ECO:0000259" key="7">
    <source>
        <dbReference type="PROSITE" id="PS50893"/>
    </source>
</evidence>
<dbReference type="InterPro" id="IPR003593">
    <property type="entry name" value="AAA+_ATPase"/>
</dbReference>
<evidence type="ECO:0000256" key="2">
    <source>
        <dbReference type="ARBA" id="ARBA00005417"/>
    </source>
</evidence>
<gene>
    <name evidence="8" type="ORF">BJ971_002336</name>
</gene>
<keyword evidence="4" id="KW-0547">Nucleotide-binding</keyword>
<dbReference type="SUPFAM" id="SSF52540">
    <property type="entry name" value="P-loop containing nucleoside triphosphate hydrolases"/>
    <property type="match status" value="1"/>
</dbReference>
<evidence type="ECO:0000256" key="1">
    <source>
        <dbReference type="ARBA" id="ARBA00004202"/>
    </source>
</evidence>
<dbReference type="EMBL" id="JACHNH010000001">
    <property type="protein sequence ID" value="MBB4761780.1"/>
    <property type="molecule type" value="Genomic_DNA"/>
</dbReference>
<protein>
    <submittedName>
        <fullName evidence="8">ABC-2 type transport system ATP-binding protein</fullName>
    </submittedName>
</protein>
<comment type="similarity">
    <text evidence="2">Belongs to the ABC transporter superfamily.</text>
</comment>
<reference evidence="8 9" key="1">
    <citation type="submission" date="2020-08" db="EMBL/GenBank/DDBJ databases">
        <title>Sequencing the genomes of 1000 actinobacteria strains.</title>
        <authorList>
            <person name="Klenk H.-P."/>
        </authorList>
    </citation>
    <scope>NUCLEOTIDE SEQUENCE [LARGE SCALE GENOMIC DNA]</scope>
    <source>
        <strain evidence="8 9">DSM 43149</strain>
    </source>
</reference>
<keyword evidence="5 8" id="KW-0067">ATP-binding</keyword>
<evidence type="ECO:0000256" key="3">
    <source>
        <dbReference type="ARBA" id="ARBA00022448"/>
    </source>
</evidence>
<keyword evidence="9" id="KW-1185">Reference proteome</keyword>
<comment type="caution">
    <text evidence="8">The sequence shown here is derived from an EMBL/GenBank/DDBJ whole genome shotgun (WGS) entry which is preliminary data.</text>
</comment>
<evidence type="ECO:0000313" key="9">
    <source>
        <dbReference type="Proteomes" id="UP000578112"/>
    </source>
</evidence>
<keyword evidence="6" id="KW-0046">Antibiotic resistance</keyword>
<evidence type="ECO:0000256" key="5">
    <source>
        <dbReference type="ARBA" id="ARBA00022840"/>
    </source>
</evidence>
<dbReference type="PROSITE" id="PS50893">
    <property type="entry name" value="ABC_TRANSPORTER_2"/>
    <property type="match status" value="1"/>
</dbReference>
<organism evidence="8 9">
    <name type="scientific">Actinoplanes digitatis</name>
    <dbReference type="NCBI Taxonomy" id="1868"/>
    <lineage>
        <taxon>Bacteria</taxon>
        <taxon>Bacillati</taxon>
        <taxon>Actinomycetota</taxon>
        <taxon>Actinomycetes</taxon>
        <taxon>Micromonosporales</taxon>
        <taxon>Micromonosporaceae</taxon>
        <taxon>Actinoplanes</taxon>
    </lineage>
</organism>
<proteinExistence type="inferred from homology"/>
<evidence type="ECO:0000313" key="8">
    <source>
        <dbReference type="EMBL" id="MBB4761780.1"/>
    </source>
</evidence>
<dbReference type="GO" id="GO:0005886">
    <property type="term" value="C:plasma membrane"/>
    <property type="evidence" value="ECO:0007669"/>
    <property type="project" value="UniProtKB-SubCell"/>
</dbReference>
<dbReference type="Proteomes" id="UP000578112">
    <property type="component" value="Unassembled WGS sequence"/>
</dbReference>
<evidence type="ECO:0000256" key="6">
    <source>
        <dbReference type="ARBA" id="ARBA00023251"/>
    </source>
</evidence>
<dbReference type="PANTHER" id="PTHR42711:SF5">
    <property type="entry name" value="ABC TRANSPORTER ATP-BINDING PROTEIN NATA"/>
    <property type="match status" value="1"/>
</dbReference>
<sequence length="242" mass="26265">MTTESIIACAGLRFAYGTAEVIHGIDLTVGRGDLFALLGTNGAGKTTALELLLGERRAGGGTIRVLGRDPWLARRAVAGEVGVVPQEGGCAPDLTVRETVRLWLRLRGRRDVAGPAAALIDELRLTDRATRRVRQLSGGERRRLDLAVALCGDPPLLILDEPTSGLDPQSRLHTWQVLRERSRRGTTILFSTHYLEEAEELADRVAIMDAGRLALCATVDEVRRSGSLTEVFHRIAGTEVTL</sequence>
<dbReference type="PROSITE" id="PS00211">
    <property type="entry name" value="ABC_TRANSPORTER_1"/>
    <property type="match status" value="1"/>
</dbReference>
<dbReference type="InterPro" id="IPR017871">
    <property type="entry name" value="ABC_transporter-like_CS"/>
</dbReference>
<dbReference type="SMART" id="SM00382">
    <property type="entry name" value="AAA"/>
    <property type="match status" value="1"/>
</dbReference>
<dbReference type="Gene3D" id="3.40.50.300">
    <property type="entry name" value="P-loop containing nucleotide triphosphate hydrolases"/>
    <property type="match status" value="1"/>
</dbReference>
<dbReference type="AlphaFoldDB" id="A0A7W7MPQ5"/>